<dbReference type="Pfam" id="PF01381">
    <property type="entry name" value="HTH_3"/>
    <property type="match status" value="1"/>
</dbReference>
<comment type="caution">
    <text evidence="2">The sequence shown here is derived from an EMBL/GenBank/DDBJ whole genome shotgun (WGS) entry which is preliminary data.</text>
</comment>
<reference evidence="2 3" key="1">
    <citation type="submission" date="2014-06" db="EMBL/GenBank/DDBJ databases">
        <title>Whole Genome Sequences of Three Symbiotic Endozoicomonas Bacteria.</title>
        <authorList>
            <person name="Neave M.J."/>
            <person name="Apprill A."/>
            <person name="Voolstra C.R."/>
        </authorList>
    </citation>
    <scope>NUCLEOTIDE SEQUENCE [LARGE SCALE GENOMIC DNA]</scope>
    <source>
        <strain evidence="2 3">LMG 24815</strain>
    </source>
</reference>
<evidence type="ECO:0000313" key="2">
    <source>
        <dbReference type="EMBL" id="KEQ12822.1"/>
    </source>
</evidence>
<dbReference type="PROSITE" id="PS50943">
    <property type="entry name" value="HTH_CROC1"/>
    <property type="match status" value="1"/>
</dbReference>
<dbReference type="AlphaFoldDB" id="A0A081N2Z9"/>
<dbReference type="Proteomes" id="UP000028006">
    <property type="component" value="Unassembled WGS sequence"/>
</dbReference>
<evidence type="ECO:0000259" key="1">
    <source>
        <dbReference type="PROSITE" id="PS50943"/>
    </source>
</evidence>
<feature type="domain" description="HTH cro/C1-type" evidence="1">
    <location>
        <begin position="21"/>
        <end position="64"/>
    </location>
</feature>
<dbReference type="InterPro" id="IPR010982">
    <property type="entry name" value="Lambda_DNA-bd_dom_sf"/>
</dbReference>
<protein>
    <recommendedName>
        <fullName evidence="1">HTH cro/C1-type domain-containing protein</fullName>
    </recommendedName>
</protein>
<evidence type="ECO:0000313" key="3">
    <source>
        <dbReference type="Proteomes" id="UP000028006"/>
    </source>
</evidence>
<dbReference type="CDD" id="cd00093">
    <property type="entry name" value="HTH_XRE"/>
    <property type="match status" value="1"/>
</dbReference>
<dbReference type="SUPFAM" id="SSF47413">
    <property type="entry name" value="lambda repressor-like DNA-binding domains"/>
    <property type="match status" value="1"/>
</dbReference>
<gene>
    <name evidence="2" type="ORF">GZ77_20435</name>
</gene>
<dbReference type="GO" id="GO:0003677">
    <property type="term" value="F:DNA binding"/>
    <property type="evidence" value="ECO:0007669"/>
    <property type="project" value="InterPro"/>
</dbReference>
<name>A0A081N2Z9_9GAMM</name>
<dbReference type="RefSeq" id="WP_034878205.1">
    <property type="nucleotide sequence ID" value="NZ_JOKG01000004.1"/>
</dbReference>
<organism evidence="2 3">
    <name type="scientific">Endozoicomonas montiporae</name>
    <dbReference type="NCBI Taxonomy" id="1027273"/>
    <lineage>
        <taxon>Bacteria</taxon>
        <taxon>Pseudomonadati</taxon>
        <taxon>Pseudomonadota</taxon>
        <taxon>Gammaproteobacteria</taxon>
        <taxon>Oceanospirillales</taxon>
        <taxon>Endozoicomonadaceae</taxon>
        <taxon>Endozoicomonas</taxon>
    </lineage>
</organism>
<dbReference type="SMART" id="SM00530">
    <property type="entry name" value="HTH_XRE"/>
    <property type="match status" value="1"/>
</dbReference>
<keyword evidence="3" id="KW-1185">Reference proteome</keyword>
<accession>A0A081N2Z9</accession>
<dbReference type="Gene3D" id="1.10.260.40">
    <property type="entry name" value="lambda repressor-like DNA-binding domains"/>
    <property type="match status" value="1"/>
</dbReference>
<dbReference type="EMBL" id="JOKG01000004">
    <property type="protein sequence ID" value="KEQ12822.1"/>
    <property type="molecule type" value="Genomic_DNA"/>
</dbReference>
<proteinExistence type="predicted"/>
<dbReference type="InterPro" id="IPR001387">
    <property type="entry name" value="Cro/C1-type_HTH"/>
</dbReference>
<sequence>MYKKFPLSLRFIIRLRNWEDQQLAEEVGVSKTTASRWLNGEQEPKSLQELVNIAKKLGVTTDDLLGLSNEFPAKMNAVMKQLPEDVQEAEFERVLKLLEEYQKT</sequence>